<evidence type="ECO:0000256" key="1">
    <source>
        <dbReference type="SAM" id="MobiDB-lite"/>
    </source>
</evidence>
<name>R2SMP4_9ENTE</name>
<accession>R2SMP4</accession>
<dbReference type="eggNOG" id="COG4925">
    <property type="taxonomic scope" value="Bacteria"/>
</dbReference>
<dbReference type="Pfam" id="PF18050">
    <property type="entry name" value="Cyclophil_like2"/>
    <property type="match status" value="1"/>
</dbReference>
<feature type="region of interest" description="Disordered" evidence="1">
    <location>
        <begin position="28"/>
        <end position="48"/>
    </location>
</feature>
<gene>
    <name evidence="4" type="ORF">UAU_01896</name>
</gene>
<feature type="chain" id="PRO_5039245520" description="Cyclophilin-like domain-containing protein" evidence="2">
    <location>
        <begin position="26"/>
        <end position="175"/>
    </location>
</feature>
<dbReference type="PROSITE" id="PS51257">
    <property type="entry name" value="PROKAR_LIPOPROTEIN"/>
    <property type="match status" value="1"/>
</dbReference>
<evidence type="ECO:0000313" key="4">
    <source>
        <dbReference type="EMBL" id="EOH94161.1"/>
    </source>
</evidence>
<keyword evidence="5" id="KW-1185">Reference proteome</keyword>
<evidence type="ECO:0000313" key="5">
    <source>
        <dbReference type="Proteomes" id="UP000013782"/>
    </source>
</evidence>
<evidence type="ECO:0000259" key="3">
    <source>
        <dbReference type="Pfam" id="PF18050"/>
    </source>
</evidence>
<sequence length="175" mass="19081">MMKRRFFRKLALALALIGVMAGCSRQEDSVSDENGEQNGQTSSSLTGNNSDQAIANVLINVNDAEFTIQMNDTATGRALVSMIPSTSMRLPTSYEQEGVLKYYDMAREVVSDPEELSSVSAGEFLLDGNDRLLLYYEDTELNGSYTRVGRIEDATGLAEALGDGDVVFTVSRISQ</sequence>
<dbReference type="OrthoDB" id="9801466at2"/>
<dbReference type="STRING" id="160454.RV10_GL003824"/>
<feature type="compositionally biased region" description="Polar residues" evidence="1">
    <location>
        <begin position="36"/>
        <end position="48"/>
    </location>
</feature>
<evidence type="ECO:0000256" key="2">
    <source>
        <dbReference type="SAM" id="SignalP"/>
    </source>
</evidence>
<feature type="domain" description="Cyclophilin-like" evidence="3">
    <location>
        <begin position="59"/>
        <end position="170"/>
    </location>
</feature>
<protein>
    <recommendedName>
        <fullName evidence="3">Cyclophilin-like domain-containing protein</fullName>
    </recommendedName>
</protein>
<proteinExistence type="predicted"/>
<organism evidence="4 5">
    <name type="scientific">Enterococcus pallens ATCC BAA-351</name>
    <dbReference type="NCBI Taxonomy" id="1158607"/>
    <lineage>
        <taxon>Bacteria</taxon>
        <taxon>Bacillati</taxon>
        <taxon>Bacillota</taxon>
        <taxon>Bacilli</taxon>
        <taxon>Lactobacillales</taxon>
        <taxon>Enterococcaceae</taxon>
        <taxon>Enterococcus</taxon>
    </lineage>
</organism>
<dbReference type="AlphaFoldDB" id="R2SMP4"/>
<feature type="signal peptide" evidence="2">
    <location>
        <begin position="1"/>
        <end position="25"/>
    </location>
</feature>
<keyword evidence="2" id="KW-0732">Signal</keyword>
<dbReference type="Proteomes" id="UP000013782">
    <property type="component" value="Unassembled WGS sequence"/>
</dbReference>
<dbReference type="RefSeq" id="WP_010756890.1">
    <property type="nucleotide sequence ID" value="NZ_ASWD01000001.1"/>
</dbReference>
<dbReference type="InterPro" id="IPR041183">
    <property type="entry name" value="Cyclophilin-like"/>
</dbReference>
<dbReference type="PATRIC" id="fig|1158607.3.peg.1864"/>
<dbReference type="EMBL" id="AJAQ01000015">
    <property type="protein sequence ID" value="EOH94161.1"/>
    <property type="molecule type" value="Genomic_DNA"/>
</dbReference>
<dbReference type="HOGENOM" id="CLU_1530275_0_0_9"/>
<comment type="caution">
    <text evidence="4">The sequence shown here is derived from an EMBL/GenBank/DDBJ whole genome shotgun (WGS) entry which is preliminary data.</text>
</comment>
<reference evidence="4 5" key="1">
    <citation type="submission" date="2013-02" db="EMBL/GenBank/DDBJ databases">
        <title>The Genome Sequence of Enterococcus pallens BAA-351.</title>
        <authorList>
            <consortium name="The Broad Institute Genome Sequencing Platform"/>
            <consortium name="The Broad Institute Genome Sequencing Center for Infectious Disease"/>
            <person name="Earl A.M."/>
            <person name="Gilmore M.S."/>
            <person name="Lebreton F."/>
            <person name="Walker B."/>
            <person name="Young S.K."/>
            <person name="Zeng Q."/>
            <person name="Gargeya S."/>
            <person name="Fitzgerald M."/>
            <person name="Haas B."/>
            <person name="Abouelleil A."/>
            <person name="Alvarado L."/>
            <person name="Arachchi H.M."/>
            <person name="Berlin A.M."/>
            <person name="Chapman S.B."/>
            <person name="Dewar J."/>
            <person name="Goldberg J."/>
            <person name="Griggs A."/>
            <person name="Gujja S."/>
            <person name="Hansen M."/>
            <person name="Howarth C."/>
            <person name="Imamovic A."/>
            <person name="Larimer J."/>
            <person name="McCowan C."/>
            <person name="Murphy C."/>
            <person name="Neiman D."/>
            <person name="Pearson M."/>
            <person name="Priest M."/>
            <person name="Roberts A."/>
            <person name="Saif S."/>
            <person name="Shea T."/>
            <person name="Sisk P."/>
            <person name="Sykes S."/>
            <person name="Wortman J."/>
            <person name="Nusbaum C."/>
            <person name="Birren B."/>
        </authorList>
    </citation>
    <scope>NUCLEOTIDE SEQUENCE [LARGE SCALE GENOMIC DNA]</scope>
    <source>
        <strain evidence="4 5">ATCC BAA-351</strain>
    </source>
</reference>